<dbReference type="EMBL" id="MU863879">
    <property type="protein sequence ID" value="KAK4204903.1"/>
    <property type="molecule type" value="Genomic_DNA"/>
</dbReference>
<organism evidence="2 3">
    <name type="scientific">Triangularia verruculosa</name>
    <dbReference type="NCBI Taxonomy" id="2587418"/>
    <lineage>
        <taxon>Eukaryota</taxon>
        <taxon>Fungi</taxon>
        <taxon>Dikarya</taxon>
        <taxon>Ascomycota</taxon>
        <taxon>Pezizomycotina</taxon>
        <taxon>Sordariomycetes</taxon>
        <taxon>Sordariomycetidae</taxon>
        <taxon>Sordariales</taxon>
        <taxon>Podosporaceae</taxon>
        <taxon>Triangularia</taxon>
    </lineage>
</organism>
<sequence>MGPSGALSSLPKLMASVGHWVDSVRSSPPMPLSPPPTSECGGNERIEEDSRLQEYIEEEIRQSIEHDDDGDARMTDSDRSTPPDSVLRTPESQHLRGGFPKNRRVSFGHYSTSARLAMVQEDLPIEMDMEAYDTSSDWDDYGTVPQVIDDYEEGVARLEGSEDWNADQRKVHKLIFLRGLHPMIPSNWRICFKMWGINQPHLDDVFTPTDSEKRVVIHAYKGIHAAGKALENLFYLSQYVTDYEELGLQRKASSLIVKAIRNYIKWSMMDASITPRKDLSVVLVHDYTAQIHNLPPSSSRGNSMEADPESSVDDSDEEQEREDGYDDHTAKIEIEYLMSRSIKKRLRALGKRWREVLMKNKTFVAEPPTLYQFSIIQHMVVLSSYDPSSPKNPIIILDQFPMNDRGQWLWNALSIAIPVHLARDAMIELLDVEGVTAEEGESDDPDV</sequence>
<evidence type="ECO:0000313" key="3">
    <source>
        <dbReference type="Proteomes" id="UP001303160"/>
    </source>
</evidence>
<protein>
    <submittedName>
        <fullName evidence="2">Uncharacterized protein</fullName>
    </submittedName>
</protein>
<comment type="caution">
    <text evidence="2">The sequence shown here is derived from an EMBL/GenBank/DDBJ whole genome shotgun (WGS) entry which is preliminary data.</text>
</comment>
<feature type="compositionally biased region" description="Pro residues" evidence="1">
    <location>
        <begin position="28"/>
        <end position="37"/>
    </location>
</feature>
<feature type="region of interest" description="Disordered" evidence="1">
    <location>
        <begin position="293"/>
        <end position="325"/>
    </location>
</feature>
<name>A0AAN6XQ61_9PEZI</name>
<evidence type="ECO:0000256" key="1">
    <source>
        <dbReference type="SAM" id="MobiDB-lite"/>
    </source>
</evidence>
<evidence type="ECO:0000313" key="2">
    <source>
        <dbReference type="EMBL" id="KAK4204903.1"/>
    </source>
</evidence>
<feature type="region of interest" description="Disordered" evidence="1">
    <location>
        <begin position="22"/>
        <end position="100"/>
    </location>
</feature>
<reference evidence="2" key="1">
    <citation type="journal article" date="2023" name="Mol. Phylogenet. Evol.">
        <title>Genome-scale phylogeny and comparative genomics of the fungal order Sordariales.</title>
        <authorList>
            <person name="Hensen N."/>
            <person name="Bonometti L."/>
            <person name="Westerberg I."/>
            <person name="Brannstrom I.O."/>
            <person name="Guillou S."/>
            <person name="Cros-Aarteil S."/>
            <person name="Calhoun S."/>
            <person name="Haridas S."/>
            <person name="Kuo A."/>
            <person name="Mondo S."/>
            <person name="Pangilinan J."/>
            <person name="Riley R."/>
            <person name="LaButti K."/>
            <person name="Andreopoulos B."/>
            <person name="Lipzen A."/>
            <person name="Chen C."/>
            <person name="Yan M."/>
            <person name="Daum C."/>
            <person name="Ng V."/>
            <person name="Clum A."/>
            <person name="Steindorff A."/>
            <person name="Ohm R.A."/>
            <person name="Martin F."/>
            <person name="Silar P."/>
            <person name="Natvig D.O."/>
            <person name="Lalanne C."/>
            <person name="Gautier V."/>
            <person name="Ament-Velasquez S.L."/>
            <person name="Kruys A."/>
            <person name="Hutchinson M.I."/>
            <person name="Powell A.J."/>
            <person name="Barry K."/>
            <person name="Miller A.N."/>
            <person name="Grigoriev I.V."/>
            <person name="Debuchy R."/>
            <person name="Gladieux P."/>
            <person name="Hiltunen Thoren M."/>
            <person name="Johannesson H."/>
        </authorList>
    </citation>
    <scope>NUCLEOTIDE SEQUENCE</scope>
    <source>
        <strain evidence="2">CBS 315.58</strain>
    </source>
</reference>
<feature type="compositionally biased region" description="Basic and acidic residues" evidence="1">
    <location>
        <begin position="42"/>
        <end position="81"/>
    </location>
</feature>
<gene>
    <name evidence="2" type="ORF">QBC40DRAFT_74624</name>
</gene>
<keyword evidence="3" id="KW-1185">Reference proteome</keyword>
<accession>A0AAN6XQ61</accession>
<dbReference type="Proteomes" id="UP001303160">
    <property type="component" value="Unassembled WGS sequence"/>
</dbReference>
<proteinExistence type="predicted"/>
<reference evidence="2" key="2">
    <citation type="submission" date="2023-05" db="EMBL/GenBank/DDBJ databases">
        <authorList>
            <consortium name="Lawrence Berkeley National Laboratory"/>
            <person name="Steindorff A."/>
            <person name="Hensen N."/>
            <person name="Bonometti L."/>
            <person name="Westerberg I."/>
            <person name="Brannstrom I.O."/>
            <person name="Guillou S."/>
            <person name="Cros-Aarteil S."/>
            <person name="Calhoun S."/>
            <person name="Haridas S."/>
            <person name="Kuo A."/>
            <person name="Mondo S."/>
            <person name="Pangilinan J."/>
            <person name="Riley R."/>
            <person name="Labutti K."/>
            <person name="Andreopoulos B."/>
            <person name="Lipzen A."/>
            <person name="Chen C."/>
            <person name="Yanf M."/>
            <person name="Daum C."/>
            <person name="Ng V."/>
            <person name="Clum A."/>
            <person name="Ohm R."/>
            <person name="Martin F."/>
            <person name="Silar P."/>
            <person name="Natvig D."/>
            <person name="Lalanne C."/>
            <person name="Gautier V."/>
            <person name="Ament-Velasquez S.L."/>
            <person name="Kruys A."/>
            <person name="Hutchinson M.I."/>
            <person name="Powell A.J."/>
            <person name="Barry K."/>
            <person name="Miller A.N."/>
            <person name="Grigoriev I.V."/>
            <person name="Debuchy R."/>
            <person name="Gladieux P."/>
            <person name="Thoren M.H."/>
            <person name="Johannesson H."/>
        </authorList>
    </citation>
    <scope>NUCLEOTIDE SEQUENCE</scope>
    <source>
        <strain evidence="2">CBS 315.58</strain>
    </source>
</reference>
<feature type="compositionally biased region" description="Acidic residues" evidence="1">
    <location>
        <begin position="306"/>
        <end position="325"/>
    </location>
</feature>
<dbReference type="AlphaFoldDB" id="A0AAN6XQ61"/>